<proteinExistence type="predicted"/>
<name>A0A2I1BSG3_ASPN1</name>
<dbReference type="OrthoDB" id="10377551at2759"/>
<feature type="non-terminal residue" evidence="1">
    <location>
        <position position="1"/>
    </location>
</feature>
<accession>A0A2I1BSG3</accession>
<keyword evidence="2" id="KW-1185">Reference proteome</keyword>
<dbReference type="Proteomes" id="UP000234474">
    <property type="component" value="Unassembled WGS sequence"/>
</dbReference>
<sequence length="54" mass="5807">FSSSLKKSSKSFYTWRNDFGRVGSEAHVSCDMGDAIDILENCVPDAGGHSGLVQ</sequence>
<dbReference type="VEuPathDB" id="FungiDB:P174DRAFT_380634"/>
<dbReference type="EMBL" id="MSZS01000018">
    <property type="protein sequence ID" value="PKX88323.1"/>
    <property type="molecule type" value="Genomic_DNA"/>
</dbReference>
<gene>
    <name evidence="1" type="ORF">P174DRAFT_380634</name>
</gene>
<comment type="caution">
    <text evidence="1">The sequence shown here is derived from an EMBL/GenBank/DDBJ whole genome shotgun (WGS) entry which is preliminary data.</text>
</comment>
<evidence type="ECO:0000313" key="1">
    <source>
        <dbReference type="EMBL" id="PKX88323.1"/>
    </source>
</evidence>
<dbReference type="GeneID" id="36530322"/>
<dbReference type="RefSeq" id="XP_024676918.1">
    <property type="nucleotide sequence ID" value="XM_024822996.1"/>
</dbReference>
<protein>
    <submittedName>
        <fullName evidence="1">Uncharacterized protein</fullName>
    </submittedName>
</protein>
<reference evidence="2" key="1">
    <citation type="journal article" date="2018" name="Proc. Natl. Acad. Sci. U.S.A.">
        <title>Linking secondary metabolites to gene clusters through genome sequencing of six diverse Aspergillus species.</title>
        <authorList>
            <person name="Kaerboelling I."/>
            <person name="Vesth T.C."/>
            <person name="Frisvad J.C."/>
            <person name="Nybo J.L."/>
            <person name="Theobald S."/>
            <person name="Kuo A."/>
            <person name="Bowyer P."/>
            <person name="Matsuda Y."/>
            <person name="Mondo S."/>
            <person name="Lyhne E.K."/>
            <person name="Kogle M.E."/>
            <person name="Clum A."/>
            <person name="Lipzen A."/>
            <person name="Salamov A."/>
            <person name="Ngan C.Y."/>
            <person name="Daum C."/>
            <person name="Chiniquy J."/>
            <person name="Barry K."/>
            <person name="LaButti K."/>
            <person name="Haridas S."/>
            <person name="Simmons B.A."/>
            <person name="Magnuson J.K."/>
            <person name="Mortensen U.H."/>
            <person name="Larsen T.O."/>
            <person name="Grigoriev I.V."/>
            <person name="Baker S.E."/>
            <person name="Andersen M.R."/>
        </authorList>
    </citation>
    <scope>NUCLEOTIDE SEQUENCE [LARGE SCALE GENOMIC DNA]</scope>
    <source>
        <strain evidence="2">IBT 16806</strain>
    </source>
</reference>
<dbReference type="AlphaFoldDB" id="A0A2I1BSG3"/>
<dbReference type="OMA" id="ILENCVP"/>
<organism evidence="1 2">
    <name type="scientific">Aspergillus novofumigatus (strain IBT 16806)</name>
    <dbReference type="NCBI Taxonomy" id="1392255"/>
    <lineage>
        <taxon>Eukaryota</taxon>
        <taxon>Fungi</taxon>
        <taxon>Dikarya</taxon>
        <taxon>Ascomycota</taxon>
        <taxon>Pezizomycotina</taxon>
        <taxon>Eurotiomycetes</taxon>
        <taxon>Eurotiomycetidae</taxon>
        <taxon>Eurotiales</taxon>
        <taxon>Aspergillaceae</taxon>
        <taxon>Aspergillus</taxon>
        <taxon>Aspergillus subgen. Fumigati</taxon>
    </lineage>
</organism>
<evidence type="ECO:0000313" key="2">
    <source>
        <dbReference type="Proteomes" id="UP000234474"/>
    </source>
</evidence>